<evidence type="ECO:0000256" key="8">
    <source>
        <dbReference type="ARBA" id="ARBA00023157"/>
    </source>
</evidence>
<dbReference type="PANTHER" id="PTHR11802">
    <property type="entry name" value="SERINE PROTEASE FAMILY S10 SERINE CARBOXYPEPTIDASE"/>
    <property type="match status" value="1"/>
</dbReference>
<evidence type="ECO:0000256" key="7">
    <source>
        <dbReference type="ARBA" id="ARBA00022801"/>
    </source>
</evidence>
<protein>
    <recommendedName>
        <fullName evidence="10">Carboxypeptidase</fullName>
        <ecNumber evidence="10">3.4.16.-</ecNumber>
    </recommendedName>
</protein>
<dbReference type="Gene3D" id="6.10.250.940">
    <property type="match status" value="1"/>
</dbReference>
<dbReference type="InterPro" id="IPR029058">
    <property type="entry name" value="AB_hydrolase_fold"/>
</dbReference>
<comment type="similarity">
    <text evidence="2 10">Belongs to the peptidase S10 family.</text>
</comment>
<keyword evidence="13" id="KW-1185">Reference proteome</keyword>
<comment type="subcellular location">
    <subcellularLocation>
        <location evidence="1">Secreted</location>
    </subcellularLocation>
</comment>
<organism evidence="12 13">
    <name type="scientific">Psophocarpus tetragonolobus</name>
    <name type="common">Winged bean</name>
    <name type="synonym">Dolichos tetragonolobus</name>
    <dbReference type="NCBI Taxonomy" id="3891"/>
    <lineage>
        <taxon>Eukaryota</taxon>
        <taxon>Viridiplantae</taxon>
        <taxon>Streptophyta</taxon>
        <taxon>Embryophyta</taxon>
        <taxon>Tracheophyta</taxon>
        <taxon>Spermatophyta</taxon>
        <taxon>Magnoliopsida</taxon>
        <taxon>eudicotyledons</taxon>
        <taxon>Gunneridae</taxon>
        <taxon>Pentapetalae</taxon>
        <taxon>rosids</taxon>
        <taxon>fabids</taxon>
        <taxon>Fabales</taxon>
        <taxon>Fabaceae</taxon>
        <taxon>Papilionoideae</taxon>
        <taxon>50 kb inversion clade</taxon>
        <taxon>NPAAA clade</taxon>
        <taxon>indigoferoid/millettioid clade</taxon>
        <taxon>Phaseoleae</taxon>
        <taxon>Psophocarpus</taxon>
    </lineage>
</organism>
<dbReference type="Proteomes" id="UP001386955">
    <property type="component" value="Unassembled WGS sequence"/>
</dbReference>
<dbReference type="GO" id="GO:0005576">
    <property type="term" value="C:extracellular region"/>
    <property type="evidence" value="ECO:0007669"/>
    <property type="project" value="UniProtKB-SubCell"/>
</dbReference>
<evidence type="ECO:0000256" key="2">
    <source>
        <dbReference type="ARBA" id="ARBA00009431"/>
    </source>
</evidence>
<dbReference type="FunFam" id="3.40.50.1820:FF:000030">
    <property type="entry name" value="Carboxypeptidase"/>
    <property type="match status" value="1"/>
</dbReference>
<dbReference type="GO" id="GO:0005773">
    <property type="term" value="C:vacuole"/>
    <property type="evidence" value="ECO:0007669"/>
    <property type="project" value="TreeGrafter"/>
</dbReference>
<feature type="transmembrane region" description="Helical" evidence="11">
    <location>
        <begin position="25"/>
        <end position="48"/>
    </location>
</feature>
<comment type="caution">
    <text evidence="12">The sequence shown here is derived from an EMBL/GenBank/DDBJ whole genome shotgun (WGS) entry which is preliminary data.</text>
</comment>
<keyword evidence="9" id="KW-0325">Glycoprotein</keyword>
<evidence type="ECO:0000256" key="11">
    <source>
        <dbReference type="SAM" id="Phobius"/>
    </source>
</evidence>
<evidence type="ECO:0000256" key="9">
    <source>
        <dbReference type="ARBA" id="ARBA00023180"/>
    </source>
</evidence>
<dbReference type="EC" id="3.4.16.-" evidence="10"/>
<dbReference type="EMBL" id="JAYMYS010000002">
    <property type="protein sequence ID" value="KAK7404258.1"/>
    <property type="molecule type" value="Genomic_DNA"/>
</dbReference>
<dbReference type="Pfam" id="PF00450">
    <property type="entry name" value="Peptidase_S10"/>
    <property type="match status" value="1"/>
</dbReference>
<name>A0AAN9XQN0_PSOTE</name>
<sequence length="557" mass="63179">MGLTSHLFYFLQYDSVIVTQNSYRVLAYLFLYTPYNSLFCYTFPLYICHSFCEALHRKKDTMGITSTCLLLYLFLILSLFAGEIYGNRQVEALNKLHKSKLRGNSQTDENEFEVEEVVYDGIVDSQEGIKEKDRIERLPGQPPVTFSQYGGYVTVDKLAGRAFYYYFVEAQRSSSKHKLPLLLWLNGGPGCSSVAYGAMQELGPFRVNSDGKTLHRNIYSWNRVANVLFLESPAGVGFSYSNKSKDYDTNGDKKTAADNYLFLVNWLERFPEYKDRDFFVAGESYAGHYVPQLAHTILYHNKKENKKIINLKGILIGNAVINEETDTVGLYDYLASHAIISDKAAYTNKACDLSSSKIKESECNAAEEEIREDIEYIDLYNIYAPVCKSDKLTGQPKKASIVTDPCSEIYVHAYMNRKEVQEALHANVTNLKHDWEPCSDVITKWVDSASTVLPLLHKFLNSSLRVWIFSGDTDGRVPITSTKYSIKKMDLPIRSVWRPWLSHGEVGGYVEVYKGGLTLATVREAGHQVPSYQPARALTLLKYFIDGIPLPLPKTNP</sequence>
<evidence type="ECO:0000256" key="6">
    <source>
        <dbReference type="ARBA" id="ARBA00022729"/>
    </source>
</evidence>
<feature type="transmembrane region" description="Helical" evidence="11">
    <location>
        <begin position="69"/>
        <end position="86"/>
    </location>
</feature>
<dbReference type="FunFam" id="3.40.50.11320:FF:000001">
    <property type="entry name" value="Carboxypeptidase"/>
    <property type="match status" value="1"/>
</dbReference>
<evidence type="ECO:0000256" key="3">
    <source>
        <dbReference type="ARBA" id="ARBA00022525"/>
    </source>
</evidence>
<keyword evidence="5 10" id="KW-0645">Protease</keyword>
<dbReference type="PROSITE" id="PS00131">
    <property type="entry name" value="CARBOXYPEPT_SER_SER"/>
    <property type="match status" value="1"/>
</dbReference>
<keyword evidence="4 10" id="KW-0121">Carboxypeptidase</keyword>
<keyword evidence="7 10" id="KW-0378">Hydrolase</keyword>
<evidence type="ECO:0000256" key="4">
    <source>
        <dbReference type="ARBA" id="ARBA00022645"/>
    </source>
</evidence>
<evidence type="ECO:0000256" key="10">
    <source>
        <dbReference type="RuleBase" id="RU361156"/>
    </source>
</evidence>
<reference evidence="12 13" key="1">
    <citation type="submission" date="2024-01" db="EMBL/GenBank/DDBJ databases">
        <title>The genomes of 5 underutilized Papilionoideae crops provide insights into root nodulation and disease resistanc.</title>
        <authorList>
            <person name="Jiang F."/>
        </authorList>
    </citation>
    <scope>NUCLEOTIDE SEQUENCE [LARGE SCALE GENOMIC DNA]</scope>
    <source>
        <strain evidence="12">DUOXIRENSHENG_FW03</strain>
        <tissue evidence="12">Leaves</tissue>
    </source>
</reference>
<dbReference type="Gene3D" id="3.40.50.1820">
    <property type="entry name" value="alpha/beta hydrolase"/>
    <property type="match status" value="1"/>
</dbReference>
<dbReference type="PANTHER" id="PTHR11802:SF488">
    <property type="entry name" value="CARBOXYPEPTIDASE"/>
    <property type="match status" value="1"/>
</dbReference>
<keyword evidence="8" id="KW-1015">Disulfide bond</keyword>
<evidence type="ECO:0000256" key="5">
    <source>
        <dbReference type="ARBA" id="ARBA00022670"/>
    </source>
</evidence>
<keyword evidence="11" id="KW-0812">Transmembrane</keyword>
<evidence type="ECO:0000256" key="1">
    <source>
        <dbReference type="ARBA" id="ARBA00004613"/>
    </source>
</evidence>
<evidence type="ECO:0000313" key="13">
    <source>
        <dbReference type="Proteomes" id="UP001386955"/>
    </source>
</evidence>
<dbReference type="GO" id="GO:0004185">
    <property type="term" value="F:serine-type carboxypeptidase activity"/>
    <property type="evidence" value="ECO:0007669"/>
    <property type="project" value="UniProtKB-UniRule"/>
</dbReference>
<keyword evidence="6" id="KW-0732">Signal</keyword>
<dbReference type="GO" id="GO:0006508">
    <property type="term" value="P:proteolysis"/>
    <property type="evidence" value="ECO:0007669"/>
    <property type="project" value="UniProtKB-KW"/>
</dbReference>
<dbReference type="Gene3D" id="3.40.50.11320">
    <property type="match status" value="1"/>
</dbReference>
<gene>
    <name evidence="12" type="ORF">VNO78_05002</name>
</gene>
<keyword evidence="3" id="KW-0964">Secreted</keyword>
<dbReference type="SUPFAM" id="SSF53474">
    <property type="entry name" value="alpha/beta-Hydrolases"/>
    <property type="match status" value="1"/>
</dbReference>
<proteinExistence type="inferred from homology"/>
<dbReference type="InterPro" id="IPR018202">
    <property type="entry name" value="Ser_caboxypep_ser_AS"/>
</dbReference>
<dbReference type="PRINTS" id="PR00724">
    <property type="entry name" value="CRBOXYPTASEC"/>
</dbReference>
<keyword evidence="11" id="KW-1133">Transmembrane helix</keyword>
<dbReference type="InterPro" id="IPR001563">
    <property type="entry name" value="Peptidase_S10"/>
</dbReference>
<accession>A0AAN9XQN0</accession>
<dbReference type="AlphaFoldDB" id="A0AAN9XQN0"/>
<keyword evidence="11" id="KW-0472">Membrane</keyword>
<evidence type="ECO:0000313" key="12">
    <source>
        <dbReference type="EMBL" id="KAK7404258.1"/>
    </source>
</evidence>